<evidence type="ECO:0000256" key="1">
    <source>
        <dbReference type="SAM" id="MobiDB-lite"/>
    </source>
</evidence>
<feature type="region of interest" description="Disordered" evidence="1">
    <location>
        <begin position="1"/>
        <end position="44"/>
    </location>
</feature>
<comment type="caution">
    <text evidence="2">The sequence shown here is derived from an EMBL/GenBank/DDBJ whole genome shotgun (WGS) entry which is preliminary data.</text>
</comment>
<accession>A0A820PCM7</accession>
<sequence>MKVIKRNSEDKSSSNMSQTSSSSISNDTQKSPSFDDTNNYNQDKSIRKIVSPSYEMQTNENEHNHTTEVPIKQPQAIQQTRTLAQIREQLALKRKASASAASNSIASTANNLSSSPIANTIKNEPTIQNEPSYQTIRSPSVNNSALSTKIQQTEYLTTNTILPSSLFTNQQTSNDSLLNTTNHNNNSVSQFLFDDFPETLDLLTASMLDNINESTTNHSSSQSNQQKNQQTIINGQITVDFDSILQELKSVGQAHQSERETRMIVENITANIKQESQTDSQSQSINPNET</sequence>
<evidence type="ECO:0000313" key="2">
    <source>
        <dbReference type="EMBL" id="CAF4400075.1"/>
    </source>
</evidence>
<name>A0A820PCM7_9BILA</name>
<dbReference type="Proteomes" id="UP000663851">
    <property type="component" value="Unassembled WGS sequence"/>
</dbReference>
<feature type="compositionally biased region" description="Low complexity" evidence="1">
    <location>
        <begin position="100"/>
        <end position="115"/>
    </location>
</feature>
<feature type="compositionally biased region" description="Basic and acidic residues" evidence="1">
    <location>
        <begin position="1"/>
        <end position="12"/>
    </location>
</feature>
<dbReference type="AlphaFoldDB" id="A0A820PCM7"/>
<evidence type="ECO:0000313" key="3">
    <source>
        <dbReference type="Proteomes" id="UP000663851"/>
    </source>
</evidence>
<feature type="compositionally biased region" description="Polar residues" evidence="1">
    <location>
        <begin position="116"/>
        <end position="126"/>
    </location>
</feature>
<feature type="compositionally biased region" description="Polar residues" evidence="1">
    <location>
        <begin position="32"/>
        <end position="43"/>
    </location>
</feature>
<gene>
    <name evidence="2" type="ORF">HFQ381_LOCUS20025</name>
</gene>
<feature type="compositionally biased region" description="Low complexity" evidence="1">
    <location>
        <begin position="13"/>
        <end position="31"/>
    </location>
</feature>
<reference evidence="2" key="1">
    <citation type="submission" date="2021-02" db="EMBL/GenBank/DDBJ databases">
        <authorList>
            <person name="Nowell W R."/>
        </authorList>
    </citation>
    <scope>NUCLEOTIDE SEQUENCE</scope>
</reference>
<proteinExistence type="predicted"/>
<protein>
    <submittedName>
        <fullName evidence="2">Uncharacterized protein</fullName>
    </submittedName>
</protein>
<dbReference type="EMBL" id="CAJOBO010001673">
    <property type="protein sequence ID" value="CAF4400075.1"/>
    <property type="molecule type" value="Genomic_DNA"/>
</dbReference>
<organism evidence="2 3">
    <name type="scientific">Rotaria socialis</name>
    <dbReference type="NCBI Taxonomy" id="392032"/>
    <lineage>
        <taxon>Eukaryota</taxon>
        <taxon>Metazoa</taxon>
        <taxon>Spiralia</taxon>
        <taxon>Gnathifera</taxon>
        <taxon>Rotifera</taxon>
        <taxon>Eurotatoria</taxon>
        <taxon>Bdelloidea</taxon>
        <taxon>Philodinida</taxon>
        <taxon>Philodinidae</taxon>
        <taxon>Rotaria</taxon>
    </lineage>
</organism>
<feature type="region of interest" description="Disordered" evidence="1">
    <location>
        <begin position="100"/>
        <end position="126"/>
    </location>
</feature>
<feature type="non-terminal residue" evidence="2">
    <location>
        <position position="1"/>
    </location>
</feature>